<feature type="domain" description="Cep192-like" evidence="3">
    <location>
        <begin position="1118"/>
        <end position="1275"/>
    </location>
</feature>
<dbReference type="RefSeq" id="XP_048266509.1">
    <property type="nucleotide sequence ID" value="XM_048410552.1"/>
</dbReference>
<protein>
    <submittedName>
        <fullName evidence="5">Uncharacterized protein LOC100650968 isoform X1</fullName>
    </submittedName>
</protein>
<dbReference type="Pfam" id="PF22074">
    <property type="entry name" value="Cep192_D5"/>
    <property type="match status" value="1"/>
</dbReference>
<dbReference type="CTD" id="39850"/>
<evidence type="ECO:0000256" key="1">
    <source>
        <dbReference type="SAM" id="MobiDB-lite"/>
    </source>
</evidence>
<dbReference type="InterPro" id="IPR054090">
    <property type="entry name" value="Cep192_Spd-2-like_dom"/>
</dbReference>
<reference evidence="5" key="1">
    <citation type="submission" date="2025-08" db="UniProtKB">
        <authorList>
            <consortium name="RefSeq"/>
        </authorList>
    </citation>
    <scope>IDENTIFICATION</scope>
</reference>
<evidence type="ECO:0000313" key="4">
    <source>
        <dbReference type="Proteomes" id="UP000835206"/>
    </source>
</evidence>
<keyword evidence="4" id="KW-1185">Reference proteome</keyword>
<organism evidence="4 5">
    <name type="scientific">Bombus terrestris</name>
    <name type="common">Buff-tailed bumblebee</name>
    <name type="synonym">Apis terrestris</name>
    <dbReference type="NCBI Taxonomy" id="30195"/>
    <lineage>
        <taxon>Eukaryota</taxon>
        <taxon>Metazoa</taxon>
        <taxon>Ecdysozoa</taxon>
        <taxon>Arthropoda</taxon>
        <taxon>Hexapoda</taxon>
        <taxon>Insecta</taxon>
        <taxon>Pterygota</taxon>
        <taxon>Neoptera</taxon>
        <taxon>Endopterygota</taxon>
        <taxon>Hymenoptera</taxon>
        <taxon>Apocrita</taxon>
        <taxon>Aculeata</taxon>
        <taxon>Apoidea</taxon>
        <taxon>Anthophila</taxon>
        <taxon>Apidae</taxon>
        <taxon>Bombus</taxon>
        <taxon>Bombus</taxon>
    </lineage>
</organism>
<name>A0A9C6SHZ3_BOMTE</name>
<feature type="region of interest" description="Disordered" evidence="1">
    <location>
        <begin position="419"/>
        <end position="448"/>
    </location>
</feature>
<evidence type="ECO:0000259" key="2">
    <source>
        <dbReference type="Pfam" id="PF22073"/>
    </source>
</evidence>
<accession>A0A9C6SHZ3</accession>
<dbReference type="GeneID" id="100650968"/>
<feature type="compositionally biased region" description="Polar residues" evidence="1">
    <location>
        <begin position="430"/>
        <end position="448"/>
    </location>
</feature>
<dbReference type="Pfam" id="PF22073">
    <property type="entry name" value="Cep192_D4"/>
    <property type="match status" value="1"/>
</dbReference>
<gene>
    <name evidence="5" type="primary">LOC100650968</name>
</gene>
<dbReference type="InterPro" id="IPR054091">
    <property type="entry name" value="Cep192-like_D5"/>
</dbReference>
<feature type="domain" description="Cep192/Spd-2-like" evidence="2">
    <location>
        <begin position="992"/>
        <end position="1107"/>
    </location>
</feature>
<dbReference type="OrthoDB" id="67059at2759"/>
<evidence type="ECO:0000259" key="3">
    <source>
        <dbReference type="Pfam" id="PF22074"/>
    </source>
</evidence>
<proteinExistence type="predicted"/>
<dbReference type="Proteomes" id="UP000835206">
    <property type="component" value="Chromosome 11"/>
</dbReference>
<sequence>MFTPLKPTEADFIDVTVLSTPQPQATSTVQRKSTLENNVLDRGIEEAICKQFVKDKNDITRKSTDSSLGILDSISSFLAEVSGIEEVGKQSESKLDIECARKLLQRCSDIKSTSITYDTNKENNTNFQNLSSNIIPSTLIDYGQSVCSNQINLQNENISHSVKDKANSVVFEPKEISARSSGLSRSSENNLSSLASSKNLNQMTFDTTTAEFMAQFSNEDFRPASEMVSQLLADEASWQQSYPYALPTTASSEKEYLNFSCFSGIMGELDLSVESCAGHKVSVSEFFRRKCGNFGELSDTGVERPSLGLSVNSPKKKDHLIPLVDSTCSSVTEGITYLHLLKQISCISKRLFLLVDSSIGPNIAKDKTQNIPNITKDVEEQSIMSLTSIAQALQDIDSGTPRRLVDQLIMAKKKKKSTQVQEKSVVRDTYTLSPSSRKSMPATSNKNTDNFGKDVALLNLSSKLSLDSKIINETVDIKHSVPRMLSFDSNSGTKINYEAISQELKKELSSGNLPSLYSQELKSLLEDSKLTLPNYTENKISSHTSKINAMISQEEKSAGLEEEEIGKKENIKKENVSCKDRSEIQNISNLQEFYVNNVVIGKSTEELCSCIVAIPREIDIELLNKSDRWVICALSVNQIQGDKHNVRLTLPKDVILIKPNAEQHVKISVIVVKMCKPIIAVLNITVSDMVTRIEWIMKHIICLKPEEVDINVSNPSQKKELDFQYIAENSMAVLPITIKNKNNVDVPIKITILQNEPAIFSLENPEESQYITLKSQEVRTTNVRCKAVAQKNTETQQRSLQRYAGTLIIQNESTPENSIIIQEIPLIVQVGICKIQTIDTDLPLVVPNKQSKPLTVINLGTIPTLITASFIQEIELTKNSKCFSVEPENLLVQPRETRCFFVTYKQQTTDTPKMYAKIKLTAAGNDHYYSVIGDSNTYTEAENENVRCDTPQYLPPVSSPSSPHSVVSNKSGVSGRISPLSSVSGLTVTGDKIPIRTTHAALIWNSVKTGKSEIREFTIRNTSNNKIRIQAIISDSEKNFRFLRERQPVGAIVLALQGLESRMLSVLFSPHHIGAAAGKIIFRHYEPKREESEPGSSKVLFLYGYGGYSKVEISEAFKDTGGKMWLSLGILRCGRTPRAKIKLQNIGDLCSYVKIKLIPKAVYPTMASSWQVNPTEFLLNSKDVQWVTLEFEPRKEDLALLQRSNVSHVGTLLITHGDEPTRWRIRRLYNKMKETGELSGNENETFRNIIQPLCKTFSGEQLISDINAIRDSVQNLGDLCQGIRQHEIMLTVEVCADETMSVLHDNADESQMFYSLCSDNSQIYEGNGESFLPSETFVANSTLQNGMNASDFIISPSVVILTPPTRSEAVVTIRSPCTVAEPFETALSNTEYLKVVPAEGMIPTRRDFQLKIHCKRKIERNFNAVLEIYTENKKFDVQIKVTVK</sequence>
<evidence type="ECO:0000313" key="5">
    <source>
        <dbReference type="RefSeq" id="XP_048266509.1"/>
    </source>
</evidence>